<dbReference type="Proteomes" id="UP001212997">
    <property type="component" value="Unassembled WGS sequence"/>
</dbReference>
<name>A0AAD5UVM8_9APHY</name>
<keyword evidence="3 6" id="KW-1133">Transmembrane helix</keyword>
<feature type="region of interest" description="Disordered" evidence="5">
    <location>
        <begin position="79"/>
        <end position="111"/>
    </location>
</feature>
<dbReference type="InterPro" id="IPR000620">
    <property type="entry name" value="EamA_dom"/>
</dbReference>
<evidence type="ECO:0000313" key="9">
    <source>
        <dbReference type="Proteomes" id="UP001212997"/>
    </source>
</evidence>
<feature type="transmembrane region" description="Helical" evidence="6">
    <location>
        <begin position="173"/>
        <end position="191"/>
    </location>
</feature>
<dbReference type="AlphaFoldDB" id="A0AAD5UVM8"/>
<dbReference type="SUPFAM" id="SSF103481">
    <property type="entry name" value="Multidrug resistance efflux transporter EmrE"/>
    <property type="match status" value="1"/>
</dbReference>
<dbReference type="EMBL" id="JANAWD010000620">
    <property type="protein sequence ID" value="KAJ3477197.1"/>
    <property type="molecule type" value="Genomic_DNA"/>
</dbReference>
<evidence type="ECO:0000256" key="6">
    <source>
        <dbReference type="SAM" id="Phobius"/>
    </source>
</evidence>
<keyword evidence="9" id="KW-1185">Reference proteome</keyword>
<evidence type="ECO:0000256" key="3">
    <source>
        <dbReference type="ARBA" id="ARBA00022989"/>
    </source>
</evidence>
<evidence type="ECO:0000256" key="5">
    <source>
        <dbReference type="SAM" id="MobiDB-lite"/>
    </source>
</evidence>
<sequence length="401" mass="43515">MSPTSLQERRNYLIGICLLLVVVLLWTSSNFLTQGLFDEGYDKPFLITYLSTCTFSLYLLPFLARSYIAKRNGGNGGDTRAGYQPLGAEPNITDSAEHPNPESNRHDDELPPLTTTETAKLALYFCLLWFVANWALNTSLGYTSVASATILSSMSGFFTLGIGRLFRVETLTLVKIAAVATSFGGVLLVSLSDSSQGGNKPIPPSPSTFLRDSNTVAPIWGDVLSLLSALCYAFYVILLKVQIKEESRIDVQLFFGFVGLFNMVGIWPIGLILHLTGIEPFGLPQTGKATAAILINMAITLSSDYIYVLAMLKTTPLVVTVGLSLTMPLAVVGDFILHKPTKLQVILGAALVLLSFVAIGLEDSNNKEEDDLIAGRPLEEVGSNAVRLEEEVVLESQEEHA</sequence>
<feature type="transmembrane region" description="Helical" evidence="6">
    <location>
        <begin position="289"/>
        <end position="310"/>
    </location>
</feature>
<evidence type="ECO:0000256" key="4">
    <source>
        <dbReference type="ARBA" id="ARBA00023136"/>
    </source>
</evidence>
<feature type="transmembrane region" description="Helical" evidence="6">
    <location>
        <begin position="253"/>
        <end position="277"/>
    </location>
</feature>
<keyword evidence="2 6" id="KW-0812">Transmembrane</keyword>
<feature type="transmembrane region" description="Helical" evidence="6">
    <location>
        <begin position="121"/>
        <end position="140"/>
    </location>
</feature>
<accession>A0AAD5UVM8</accession>
<feature type="compositionally biased region" description="Basic and acidic residues" evidence="5">
    <location>
        <begin position="95"/>
        <end position="109"/>
    </location>
</feature>
<dbReference type="PANTHER" id="PTHR23051">
    <property type="entry name" value="SOLUTE CARRIER FAMILY 35, MEMBER F5"/>
    <property type="match status" value="1"/>
</dbReference>
<organism evidence="8 9">
    <name type="scientific">Meripilus lineatus</name>
    <dbReference type="NCBI Taxonomy" id="2056292"/>
    <lineage>
        <taxon>Eukaryota</taxon>
        <taxon>Fungi</taxon>
        <taxon>Dikarya</taxon>
        <taxon>Basidiomycota</taxon>
        <taxon>Agaricomycotina</taxon>
        <taxon>Agaricomycetes</taxon>
        <taxon>Polyporales</taxon>
        <taxon>Meripilaceae</taxon>
        <taxon>Meripilus</taxon>
    </lineage>
</organism>
<evidence type="ECO:0000259" key="7">
    <source>
        <dbReference type="Pfam" id="PF00892"/>
    </source>
</evidence>
<dbReference type="GO" id="GO:0000329">
    <property type="term" value="C:fungal-type vacuole membrane"/>
    <property type="evidence" value="ECO:0007669"/>
    <property type="project" value="TreeGrafter"/>
</dbReference>
<comment type="subcellular location">
    <subcellularLocation>
        <location evidence="1">Membrane</location>
        <topology evidence="1">Multi-pass membrane protein</topology>
    </subcellularLocation>
</comment>
<evidence type="ECO:0000256" key="2">
    <source>
        <dbReference type="ARBA" id="ARBA00022692"/>
    </source>
</evidence>
<dbReference type="InterPro" id="IPR037185">
    <property type="entry name" value="EmrE-like"/>
</dbReference>
<feature type="transmembrane region" description="Helical" evidence="6">
    <location>
        <begin position="12"/>
        <end position="33"/>
    </location>
</feature>
<feature type="transmembrane region" description="Helical" evidence="6">
    <location>
        <begin position="317"/>
        <end position="337"/>
    </location>
</feature>
<evidence type="ECO:0000313" key="8">
    <source>
        <dbReference type="EMBL" id="KAJ3477197.1"/>
    </source>
</evidence>
<feature type="transmembrane region" description="Helical" evidence="6">
    <location>
        <begin position="146"/>
        <end position="166"/>
    </location>
</feature>
<dbReference type="Pfam" id="PF00892">
    <property type="entry name" value="EamA"/>
    <property type="match status" value="1"/>
</dbReference>
<feature type="domain" description="EamA" evidence="7">
    <location>
        <begin position="116"/>
        <end position="190"/>
    </location>
</feature>
<keyword evidence="4 6" id="KW-0472">Membrane</keyword>
<dbReference type="PANTHER" id="PTHR23051:SF0">
    <property type="entry name" value="SOLUTE CARRIER FAMILY 35 MEMBER F5"/>
    <property type="match status" value="1"/>
</dbReference>
<proteinExistence type="predicted"/>
<protein>
    <recommendedName>
        <fullName evidence="7">EamA domain-containing protein</fullName>
    </recommendedName>
</protein>
<feature type="transmembrane region" description="Helical" evidence="6">
    <location>
        <begin position="343"/>
        <end position="361"/>
    </location>
</feature>
<evidence type="ECO:0000256" key="1">
    <source>
        <dbReference type="ARBA" id="ARBA00004141"/>
    </source>
</evidence>
<comment type="caution">
    <text evidence="8">The sequence shown here is derived from an EMBL/GenBank/DDBJ whole genome shotgun (WGS) entry which is preliminary data.</text>
</comment>
<gene>
    <name evidence="8" type="ORF">NLI96_g10630</name>
</gene>
<reference evidence="8" key="1">
    <citation type="submission" date="2022-07" db="EMBL/GenBank/DDBJ databases">
        <title>Genome Sequence of Physisporinus lineatus.</title>
        <authorList>
            <person name="Buettner E."/>
        </authorList>
    </citation>
    <scope>NUCLEOTIDE SEQUENCE</scope>
    <source>
        <strain evidence="8">VT162</strain>
    </source>
</reference>
<feature type="transmembrane region" description="Helical" evidence="6">
    <location>
        <begin position="45"/>
        <end position="64"/>
    </location>
</feature>
<feature type="transmembrane region" description="Helical" evidence="6">
    <location>
        <begin position="219"/>
        <end position="241"/>
    </location>
</feature>